<evidence type="ECO:0000256" key="5">
    <source>
        <dbReference type="ARBA" id="ARBA00022777"/>
    </source>
</evidence>
<dbReference type="InterPro" id="IPR000719">
    <property type="entry name" value="Prot_kinase_dom"/>
</dbReference>
<keyword evidence="2" id="KW-0723">Serine/threonine-protein kinase</keyword>
<dbReference type="PROSITE" id="PS50011">
    <property type="entry name" value="PROTEIN_KINASE_DOM"/>
    <property type="match status" value="1"/>
</dbReference>
<evidence type="ECO:0000256" key="6">
    <source>
        <dbReference type="ARBA" id="ARBA00022840"/>
    </source>
</evidence>
<dbReference type="GO" id="GO:0004694">
    <property type="term" value="F:eukaryotic translation initiation factor 2alpha kinase activity"/>
    <property type="evidence" value="ECO:0007669"/>
    <property type="project" value="TreeGrafter"/>
</dbReference>
<dbReference type="AlphaFoldDB" id="D2VPY5"/>
<dbReference type="SMART" id="SM00220">
    <property type="entry name" value="S_TKc"/>
    <property type="match status" value="1"/>
</dbReference>
<dbReference type="GO" id="GO:0005524">
    <property type="term" value="F:ATP binding"/>
    <property type="evidence" value="ECO:0007669"/>
    <property type="project" value="UniProtKB-KW"/>
</dbReference>
<keyword evidence="5 10" id="KW-0418">Kinase</keyword>
<dbReference type="PANTHER" id="PTHR11042">
    <property type="entry name" value="EUKARYOTIC TRANSLATION INITIATION FACTOR 2-ALPHA KINASE EIF2-ALPHA KINASE -RELATED"/>
    <property type="match status" value="1"/>
</dbReference>
<accession>D2VPY5</accession>
<sequence length="826" mass="95792">MAPGRERYLKDIIQNPTSYNYAKLPDELRNDRDFLLQALEKSKSAQVLQISSEKAREELDRNFILQYAAVKFDFSLKLISEKWRHDKQVVLAALTKKRIDENSSSAPAFKNHQHHHSQQNHEKEDNQNNAAASELFLVGDELKKDREVVMAAIQSAPGAIQDISDEFRNDREIVMLALKSDRIAFKSASEELRRDKEVVFMAIQHEPFSFMFASEELKTDRQVVLEAVALNYRVFKYLPKGNPCKADKLIIFHGNLKTVMNAFKEETLDESGLIPFLFQDKKPEIISKGIFSSFTYSVKFVQTFAMLMILKKLNESSLKIETETIADLDYHLFCIKLEQHIESKSPKHPVGKKHFKEALKTIVDDFPYHHYSKKEHPGIVFLIKRILKHENPNWDWKMLISEYMKTTGDSKKVISSFQIFTTQKKVKNYELISSLGFGGEGVVFKAFDKRREVFVAVKIKFQPEYDMKKMDAKIEFLKRQIDGKINCFECGILEYGQDKIKTKHLFSIMELGEETLRNIIERNHSSGVGTSLEKDKMIEVLEMFAKILQAVQSVHNQNIAHRDLDPNNILKIGDKFKIIDFDQSRVIEVGKSITINVGKYTYMAPEVSDSTYEKSNEQHLVHEYQEKLIQNKREISTASDIFSLGCIFLELLTDCLLKVSKQFIGGTDISQFDSNFTYFSSEEGLYFHSAVVTAEGEMRVHHAIRMTIDKQINKSWGVNEILTRCLITMIQRDPRKRLDCFTYKIIIDNLTKYLRGEINDYSENIHKELDDLLNIQQLINYYDIIQQNTTLKQENLLLSNEISTLRNENELLKQEIEKLKQANQVV</sequence>
<dbReference type="OrthoDB" id="4062651at2759"/>
<dbReference type="PANTHER" id="PTHR11042:SF160">
    <property type="entry name" value="EUKARYOTIC TRANSLATION INITIATION FACTOR 2-ALPHA KINASE 1"/>
    <property type="match status" value="1"/>
</dbReference>
<organism evidence="11">
    <name type="scientific">Naegleria gruberi</name>
    <name type="common">Amoeba</name>
    <dbReference type="NCBI Taxonomy" id="5762"/>
    <lineage>
        <taxon>Eukaryota</taxon>
        <taxon>Discoba</taxon>
        <taxon>Heterolobosea</taxon>
        <taxon>Tetramitia</taxon>
        <taxon>Eutetramitia</taxon>
        <taxon>Vahlkampfiidae</taxon>
        <taxon>Naegleria</taxon>
    </lineage>
</organism>
<dbReference type="RefSeq" id="XP_002673831.1">
    <property type="nucleotide sequence ID" value="XM_002673785.1"/>
</dbReference>
<dbReference type="Proteomes" id="UP000006671">
    <property type="component" value="Unassembled WGS sequence"/>
</dbReference>
<dbReference type="KEGG" id="ngr:NAEGRDRAFT_80829"/>
<evidence type="ECO:0000256" key="4">
    <source>
        <dbReference type="ARBA" id="ARBA00022741"/>
    </source>
</evidence>
<proteinExistence type="predicted"/>
<dbReference type="InParanoid" id="D2VPY5"/>
<evidence type="ECO:0000256" key="7">
    <source>
        <dbReference type="SAM" id="Coils"/>
    </source>
</evidence>
<dbReference type="Pfam" id="PF13475">
    <property type="entry name" value="DUF4116"/>
    <property type="match status" value="3"/>
</dbReference>
<dbReference type="Gene3D" id="3.30.200.20">
    <property type="entry name" value="Phosphorylase Kinase, domain 1"/>
    <property type="match status" value="1"/>
</dbReference>
<dbReference type="GeneID" id="8855957"/>
<evidence type="ECO:0000313" key="10">
    <source>
        <dbReference type="EMBL" id="EFC41087.1"/>
    </source>
</evidence>
<dbReference type="GO" id="GO:0005737">
    <property type="term" value="C:cytoplasm"/>
    <property type="evidence" value="ECO:0007669"/>
    <property type="project" value="TreeGrafter"/>
</dbReference>
<name>D2VPY5_NAEGR</name>
<keyword evidence="6" id="KW-0067">ATP-binding</keyword>
<dbReference type="InterPro" id="IPR011009">
    <property type="entry name" value="Kinase-like_dom_sf"/>
</dbReference>
<feature type="region of interest" description="Disordered" evidence="8">
    <location>
        <begin position="104"/>
        <end position="127"/>
    </location>
</feature>
<protein>
    <recommendedName>
        <fullName evidence="1">non-specific serine/threonine protein kinase</fullName>
        <ecNumber evidence="1">2.7.11.1</ecNumber>
    </recommendedName>
</protein>
<gene>
    <name evidence="10" type="ORF">NAEGRDRAFT_80829</name>
</gene>
<keyword evidence="11" id="KW-1185">Reference proteome</keyword>
<evidence type="ECO:0000259" key="9">
    <source>
        <dbReference type="PROSITE" id="PS50011"/>
    </source>
</evidence>
<dbReference type="GO" id="GO:0005634">
    <property type="term" value="C:nucleus"/>
    <property type="evidence" value="ECO:0007669"/>
    <property type="project" value="TreeGrafter"/>
</dbReference>
<feature type="domain" description="Protein kinase" evidence="9">
    <location>
        <begin position="429"/>
        <end position="754"/>
    </location>
</feature>
<dbReference type="EMBL" id="GG738888">
    <property type="protein sequence ID" value="EFC41087.1"/>
    <property type="molecule type" value="Genomic_DNA"/>
</dbReference>
<dbReference type="InterPro" id="IPR025197">
    <property type="entry name" value="DUF4116"/>
</dbReference>
<dbReference type="VEuPathDB" id="AmoebaDB:NAEGRDRAFT_80829"/>
<dbReference type="Gene3D" id="1.10.510.10">
    <property type="entry name" value="Transferase(Phosphotransferase) domain 1"/>
    <property type="match status" value="1"/>
</dbReference>
<dbReference type="InterPro" id="IPR050339">
    <property type="entry name" value="CC_SR_Kinase"/>
</dbReference>
<evidence type="ECO:0000313" key="11">
    <source>
        <dbReference type="Proteomes" id="UP000006671"/>
    </source>
</evidence>
<keyword evidence="7" id="KW-0175">Coiled coil</keyword>
<evidence type="ECO:0000256" key="1">
    <source>
        <dbReference type="ARBA" id="ARBA00012513"/>
    </source>
</evidence>
<dbReference type="eggNOG" id="KOG0593">
    <property type="taxonomic scope" value="Eukaryota"/>
</dbReference>
<evidence type="ECO:0000256" key="3">
    <source>
        <dbReference type="ARBA" id="ARBA00022679"/>
    </source>
</evidence>
<dbReference type="SUPFAM" id="SSF56112">
    <property type="entry name" value="Protein kinase-like (PK-like)"/>
    <property type="match status" value="1"/>
</dbReference>
<dbReference type="EC" id="2.7.11.1" evidence="1"/>
<evidence type="ECO:0000256" key="2">
    <source>
        <dbReference type="ARBA" id="ARBA00022527"/>
    </source>
</evidence>
<keyword evidence="3" id="KW-0808">Transferase</keyword>
<feature type="coiled-coil region" evidence="7">
    <location>
        <begin position="788"/>
        <end position="825"/>
    </location>
</feature>
<evidence type="ECO:0000256" key="8">
    <source>
        <dbReference type="SAM" id="MobiDB-lite"/>
    </source>
</evidence>
<dbReference type="Pfam" id="PF00069">
    <property type="entry name" value="Pkinase"/>
    <property type="match status" value="1"/>
</dbReference>
<reference evidence="10 11" key="1">
    <citation type="journal article" date="2010" name="Cell">
        <title>The genome of Naegleria gruberi illuminates early eukaryotic versatility.</title>
        <authorList>
            <person name="Fritz-Laylin L.K."/>
            <person name="Prochnik S.E."/>
            <person name="Ginger M.L."/>
            <person name="Dacks J.B."/>
            <person name="Carpenter M.L."/>
            <person name="Field M.C."/>
            <person name="Kuo A."/>
            <person name="Paredez A."/>
            <person name="Chapman J."/>
            <person name="Pham J."/>
            <person name="Shu S."/>
            <person name="Neupane R."/>
            <person name="Cipriano M."/>
            <person name="Mancuso J."/>
            <person name="Tu H."/>
            <person name="Salamov A."/>
            <person name="Lindquist E."/>
            <person name="Shapiro H."/>
            <person name="Lucas S."/>
            <person name="Grigoriev I.V."/>
            <person name="Cande W.Z."/>
            <person name="Fulton C."/>
            <person name="Rokhsar D.S."/>
            <person name="Dawson S.C."/>
        </authorList>
    </citation>
    <scope>NUCLEOTIDE SEQUENCE [LARGE SCALE GENOMIC DNA]</scope>
    <source>
        <strain evidence="10 11">NEG-M</strain>
    </source>
</reference>
<keyword evidence="4" id="KW-0547">Nucleotide-binding</keyword>